<dbReference type="RefSeq" id="WP_246370942.1">
    <property type="nucleotide sequence ID" value="NZ_CBCSFZ010000011.1"/>
</dbReference>
<comment type="caution">
    <text evidence="6">The sequence shown here is derived from an EMBL/GenBank/DDBJ whole genome shotgun (WGS) entry which is preliminary data.</text>
</comment>
<dbReference type="Proteomes" id="UP000568050">
    <property type="component" value="Unassembled WGS sequence"/>
</dbReference>
<reference evidence="6 7" key="1">
    <citation type="submission" date="2020-08" db="EMBL/GenBank/DDBJ databases">
        <title>Sequencing the genomes of 1000 actinobacteria strains.</title>
        <authorList>
            <person name="Klenk H.-P."/>
        </authorList>
    </citation>
    <scope>NUCLEOTIDE SEQUENCE [LARGE SCALE GENOMIC DNA]</scope>
    <source>
        <strain evidence="6 7">DSM 23040</strain>
    </source>
</reference>
<dbReference type="InterPro" id="IPR050251">
    <property type="entry name" value="HpcH-HpaI_aldolase"/>
</dbReference>
<dbReference type="GO" id="GO:0046872">
    <property type="term" value="F:metal ion binding"/>
    <property type="evidence" value="ECO:0007669"/>
    <property type="project" value="UniProtKB-KW"/>
</dbReference>
<dbReference type="EMBL" id="JACHWP010000006">
    <property type="protein sequence ID" value="MBB3023537.1"/>
    <property type="molecule type" value="Genomic_DNA"/>
</dbReference>
<dbReference type="EC" id="4.1.2.52" evidence="6"/>
<keyword evidence="3 6" id="KW-0456">Lyase</keyword>
<gene>
    <name evidence="6" type="ORF">FHX50_001834</name>
</gene>
<dbReference type="InterPro" id="IPR040442">
    <property type="entry name" value="Pyrv_kinase-like_dom_sf"/>
</dbReference>
<evidence type="ECO:0000256" key="1">
    <source>
        <dbReference type="ARBA" id="ARBA00005568"/>
    </source>
</evidence>
<keyword evidence="7" id="KW-1185">Reference proteome</keyword>
<feature type="region of interest" description="Disordered" evidence="4">
    <location>
        <begin position="287"/>
        <end position="309"/>
    </location>
</feature>
<dbReference type="InterPro" id="IPR005000">
    <property type="entry name" value="Aldolase/citrate-lyase_domain"/>
</dbReference>
<evidence type="ECO:0000313" key="7">
    <source>
        <dbReference type="Proteomes" id="UP000568050"/>
    </source>
</evidence>
<keyword evidence="2" id="KW-0479">Metal-binding</keyword>
<evidence type="ECO:0000256" key="4">
    <source>
        <dbReference type="SAM" id="MobiDB-lite"/>
    </source>
</evidence>
<dbReference type="PANTHER" id="PTHR30502">
    <property type="entry name" value="2-KETO-3-DEOXY-L-RHAMNONATE ALDOLASE"/>
    <property type="match status" value="1"/>
</dbReference>
<dbReference type="PANTHER" id="PTHR30502:SF0">
    <property type="entry name" value="PHOSPHOENOLPYRUVATE CARBOXYLASE FAMILY PROTEIN"/>
    <property type="match status" value="1"/>
</dbReference>
<sequence length="309" mass="32468">MSHEIDRTMADARARGVILPPTFHQRVDEARAAAEGRADGFRPLVGLWNSSGSSVAGEILASSGADFLIIDGEHGPMELDGILRVLQATAAYPATPLVRVPWNDTVRIKQVLDIGAQNLIIPKVGTGEQARAAVDAARYPGEKGGRYGARGIGAALARSSRWGQVPEYVHQADQHVNVIVQIESSAGVENARDIAGTDGVSGIFIGPADLAGSMGYPNNPGAPEVVEAVEQVIAIAQEAGVPVGINAFAPAVADRWRDHDVDFVVVSADVTLMVQGAIAAVDRHRRWSKGHPGEPLEHAPGSPDTPAAY</sequence>
<feature type="domain" description="HpcH/HpaI aldolase/citrate lyase" evidence="5">
    <location>
        <begin position="46"/>
        <end position="271"/>
    </location>
</feature>
<dbReference type="Pfam" id="PF03328">
    <property type="entry name" value="HpcH_HpaI"/>
    <property type="match status" value="1"/>
</dbReference>
<evidence type="ECO:0000256" key="3">
    <source>
        <dbReference type="ARBA" id="ARBA00023239"/>
    </source>
</evidence>
<evidence type="ECO:0000313" key="6">
    <source>
        <dbReference type="EMBL" id="MBB3023537.1"/>
    </source>
</evidence>
<dbReference type="InterPro" id="IPR015813">
    <property type="entry name" value="Pyrv/PenolPyrv_kinase-like_dom"/>
</dbReference>
<evidence type="ECO:0000256" key="2">
    <source>
        <dbReference type="ARBA" id="ARBA00022723"/>
    </source>
</evidence>
<dbReference type="GO" id="GO:0005737">
    <property type="term" value="C:cytoplasm"/>
    <property type="evidence" value="ECO:0007669"/>
    <property type="project" value="TreeGrafter"/>
</dbReference>
<dbReference type="SUPFAM" id="SSF51621">
    <property type="entry name" value="Phosphoenolpyruvate/pyruvate domain"/>
    <property type="match status" value="1"/>
</dbReference>
<comment type="similarity">
    <text evidence="1">Belongs to the HpcH/HpaI aldolase family.</text>
</comment>
<dbReference type="AlphaFoldDB" id="A0A839R127"/>
<organism evidence="6 7">
    <name type="scientific">Helcobacillus massiliensis</name>
    <dbReference type="NCBI Taxonomy" id="521392"/>
    <lineage>
        <taxon>Bacteria</taxon>
        <taxon>Bacillati</taxon>
        <taxon>Actinomycetota</taxon>
        <taxon>Actinomycetes</taxon>
        <taxon>Micrococcales</taxon>
        <taxon>Dermabacteraceae</taxon>
        <taxon>Helcobacillus</taxon>
    </lineage>
</organism>
<dbReference type="Gene3D" id="3.20.20.60">
    <property type="entry name" value="Phosphoenolpyruvate-binding domains"/>
    <property type="match status" value="1"/>
</dbReference>
<name>A0A839R127_9MICO</name>
<evidence type="ECO:0000259" key="5">
    <source>
        <dbReference type="Pfam" id="PF03328"/>
    </source>
</evidence>
<dbReference type="GO" id="GO:0016832">
    <property type="term" value="F:aldehyde-lyase activity"/>
    <property type="evidence" value="ECO:0007669"/>
    <property type="project" value="TreeGrafter"/>
</dbReference>
<proteinExistence type="inferred from homology"/>
<protein>
    <submittedName>
        <fullName evidence="6">4-hydroxy-2-oxoheptanedioate aldolase</fullName>
        <ecNumber evidence="6">4.1.2.52</ecNumber>
    </submittedName>
</protein>
<accession>A0A839R127</accession>